<organism evidence="2 3">
    <name type="scientific">Marinobacter salarius</name>
    <dbReference type="NCBI Taxonomy" id="1420917"/>
    <lineage>
        <taxon>Bacteria</taxon>
        <taxon>Pseudomonadati</taxon>
        <taxon>Pseudomonadota</taxon>
        <taxon>Gammaproteobacteria</taxon>
        <taxon>Pseudomonadales</taxon>
        <taxon>Marinobacteraceae</taxon>
        <taxon>Marinobacter</taxon>
    </lineage>
</organism>
<keyword evidence="1" id="KW-1133">Transmembrane helix</keyword>
<evidence type="ECO:0000313" key="2">
    <source>
        <dbReference type="EMBL" id="ARM85099.1"/>
    </source>
</evidence>
<feature type="transmembrane region" description="Helical" evidence="1">
    <location>
        <begin position="133"/>
        <end position="157"/>
    </location>
</feature>
<name>A0A1W6KCR5_9GAMM</name>
<keyword evidence="1" id="KW-0812">Transmembrane</keyword>
<dbReference type="Proteomes" id="UP000193100">
    <property type="component" value="Chromosome"/>
</dbReference>
<proteinExistence type="predicted"/>
<protein>
    <submittedName>
        <fullName evidence="2">Uncharacterized protein</fullName>
    </submittedName>
</protein>
<dbReference type="EMBL" id="CP020931">
    <property type="protein sequence ID" value="ARM85099.1"/>
    <property type="molecule type" value="Genomic_DNA"/>
</dbReference>
<keyword evidence="1" id="KW-0472">Membrane</keyword>
<sequence length="208" mass="23442">MGIEIADILKEHSVTLVFAVMVSVVGLALKVAKSIYDFYEEYIIRRSYRRIADLSEIVKESGLHRDFLSDLKNNEVFRVVSGIKSSPKKSKALMRLYLSGNVSLDRLQGISRYLEPSSDGGLKLSISRFEKFASLYSLVSASIIFFLGLLMATQLLFSDNSVTSFLGMLVMLVFSFLARLMSKDFRNLRDVKKIDLSEVSNNSLADER</sequence>
<dbReference type="RefSeq" id="WP_075195942.1">
    <property type="nucleotide sequence ID" value="NZ_CP020931.1"/>
</dbReference>
<accession>A0A1W6KCR5</accession>
<evidence type="ECO:0000256" key="1">
    <source>
        <dbReference type="SAM" id="Phobius"/>
    </source>
</evidence>
<reference evidence="2 3" key="1">
    <citation type="submission" date="2017-04" db="EMBL/GenBank/DDBJ databases">
        <title>Genome Sequence of Marinobacter salarius strain SMR5 Isolated from a culture of the Diatom Skeletonema marinoi.</title>
        <authorList>
            <person name="Topel M."/>
            <person name="Pinder M.I.M."/>
            <person name="Johansson O.N."/>
            <person name="Kourtchenko O."/>
            <person name="Godhe A."/>
            <person name="Clarke A.K."/>
        </authorList>
    </citation>
    <scope>NUCLEOTIDE SEQUENCE [LARGE SCALE GENOMIC DNA]</scope>
    <source>
        <strain evidence="2 3">SMR5</strain>
    </source>
</reference>
<feature type="transmembrane region" description="Helical" evidence="1">
    <location>
        <begin position="163"/>
        <end position="182"/>
    </location>
</feature>
<dbReference type="AlphaFoldDB" id="A0A1W6KCR5"/>
<evidence type="ECO:0000313" key="3">
    <source>
        <dbReference type="Proteomes" id="UP000193100"/>
    </source>
</evidence>
<dbReference type="GeneID" id="77256983"/>
<gene>
    <name evidence="2" type="ORF">MARSALSMR5_03054</name>
</gene>
<feature type="transmembrane region" description="Helical" evidence="1">
    <location>
        <begin position="12"/>
        <end position="32"/>
    </location>
</feature>